<evidence type="ECO:0000256" key="1">
    <source>
        <dbReference type="SAM" id="MobiDB-lite"/>
    </source>
</evidence>
<protein>
    <submittedName>
        <fullName evidence="2">REST corepressor 3-like</fullName>
    </submittedName>
</protein>
<dbReference type="EMBL" id="MNPL01012069">
    <property type="protein sequence ID" value="OQR72301.1"/>
    <property type="molecule type" value="Genomic_DNA"/>
</dbReference>
<gene>
    <name evidence="2" type="ORF">BIW11_10474</name>
</gene>
<dbReference type="Gene3D" id="1.10.10.60">
    <property type="entry name" value="Homeodomain-like"/>
    <property type="match status" value="1"/>
</dbReference>
<keyword evidence="3" id="KW-1185">Reference proteome</keyword>
<name>A0A1V9XFW4_9ACAR</name>
<comment type="caution">
    <text evidence="2">The sequence shown here is derived from an EMBL/GenBank/DDBJ whole genome shotgun (WGS) entry which is preliminary data.</text>
</comment>
<sequence>MHLGLANRQLVRFVMHNRSMEKLSFPPKQPRVGSEFQVEVLPEVVEAASGRERDGTQSDHPADLIFAPGYGEPSEKLLTRPVKWSAAETVNYGRCFQRHAQDFVRYREHLPDKSMADILDLFYKREGIKIYRRSMVVQRILAIEKARRSNLPEEQVDGRPRRRSARSRPDTSGST</sequence>
<organism evidence="2 3">
    <name type="scientific">Tropilaelaps mercedesae</name>
    <dbReference type="NCBI Taxonomy" id="418985"/>
    <lineage>
        <taxon>Eukaryota</taxon>
        <taxon>Metazoa</taxon>
        <taxon>Ecdysozoa</taxon>
        <taxon>Arthropoda</taxon>
        <taxon>Chelicerata</taxon>
        <taxon>Arachnida</taxon>
        <taxon>Acari</taxon>
        <taxon>Parasitiformes</taxon>
        <taxon>Mesostigmata</taxon>
        <taxon>Gamasina</taxon>
        <taxon>Dermanyssoidea</taxon>
        <taxon>Laelapidae</taxon>
        <taxon>Tropilaelaps</taxon>
    </lineage>
</organism>
<dbReference type="Proteomes" id="UP000192247">
    <property type="component" value="Unassembled WGS sequence"/>
</dbReference>
<dbReference type="AlphaFoldDB" id="A0A1V9XFW4"/>
<evidence type="ECO:0000313" key="2">
    <source>
        <dbReference type="EMBL" id="OQR72301.1"/>
    </source>
</evidence>
<accession>A0A1V9XFW4</accession>
<proteinExistence type="predicted"/>
<feature type="compositionally biased region" description="Basic and acidic residues" evidence="1">
    <location>
        <begin position="148"/>
        <end position="159"/>
    </location>
</feature>
<dbReference type="OrthoDB" id="10351067at2759"/>
<reference evidence="2 3" key="1">
    <citation type="journal article" date="2017" name="Gigascience">
        <title>Draft genome of the honey bee ectoparasitic mite, Tropilaelaps mercedesae, is shaped by the parasitic life history.</title>
        <authorList>
            <person name="Dong X."/>
            <person name="Armstrong S.D."/>
            <person name="Xia D."/>
            <person name="Makepeace B.L."/>
            <person name="Darby A.C."/>
            <person name="Kadowaki T."/>
        </authorList>
    </citation>
    <scope>NUCLEOTIDE SEQUENCE [LARGE SCALE GENOMIC DNA]</scope>
    <source>
        <strain evidence="2">Wuxi-XJTLU</strain>
    </source>
</reference>
<feature type="region of interest" description="Disordered" evidence="1">
    <location>
        <begin position="148"/>
        <end position="175"/>
    </location>
</feature>
<evidence type="ECO:0000313" key="3">
    <source>
        <dbReference type="Proteomes" id="UP000192247"/>
    </source>
</evidence>
<dbReference type="InParanoid" id="A0A1V9XFW4"/>